<dbReference type="AlphaFoldDB" id="A0A0F6YGG6"/>
<name>A0A0F6YGG6_9BACT</name>
<dbReference type="KEGG" id="samy:DB32_001084"/>
<feature type="signal peptide" evidence="1">
    <location>
        <begin position="1"/>
        <end position="29"/>
    </location>
</feature>
<organism evidence="2 3">
    <name type="scientific">Sandaracinus amylolyticus</name>
    <dbReference type="NCBI Taxonomy" id="927083"/>
    <lineage>
        <taxon>Bacteria</taxon>
        <taxon>Pseudomonadati</taxon>
        <taxon>Myxococcota</taxon>
        <taxon>Polyangia</taxon>
        <taxon>Polyangiales</taxon>
        <taxon>Sandaracinaceae</taxon>
        <taxon>Sandaracinus</taxon>
    </lineage>
</organism>
<evidence type="ECO:0000313" key="2">
    <source>
        <dbReference type="EMBL" id="AKF03935.1"/>
    </source>
</evidence>
<sequence>MIVVRAAAGSIVVASAIVIAALAPSRASAQVFGAPDEPVQELVAQDAPEELEEPPEESLRPSGALGAHLLIADGLDLGGLVMLDVWAAWQWLRIGGFVGAGAIPSERDASNRVMMPLGISASAEILTESLAVSVRLRAGLWGGATQAEKLTAGPFFGAGCYLGFVLGHGALLNVGADVWGVIGSEAWSDTSGPDAGVSASTWVIAPGVGLSWTPEEGG</sequence>
<gene>
    <name evidence="2" type="ORF">DB32_001084</name>
</gene>
<reference evidence="2 3" key="1">
    <citation type="submission" date="2015-03" db="EMBL/GenBank/DDBJ databases">
        <title>Genome assembly of Sandaracinus amylolyticus DSM 53668.</title>
        <authorList>
            <person name="Sharma G."/>
            <person name="Subramanian S."/>
        </authorList>
    </citation>
    <scope>NUCLEOTIDE SEQUENCE [LARGE SCALE GENOMIC DNA]</scope>
    <source>
        <strain evidence="2 3">DSM 53668</strain>
    </source>
</reference>
<evidence type="ECO:0000313" key="3">
    <source>
        <dbReference type="Proteomes" id="UP000034883"/>
    </source>
</evidence>
<protein>
    <recommendedName>
        <fullName evidence="4">Outer membrane protein beta-barrel domain-containing protein</fullName>
    </recommendedName>
</protein>
<proteinExistence type="predicted"/>
<dbReference type="EMBL" id="CP011125">
    <property type="protein sequence ID" value="AKF03935.1"/>
    <property type="molecule type" value="Genomic_DNA"/>
</dbReference>
<dbReference type="Proteomes" id="UP000034883">
    <property type="component" value="Chromosome"/>
</dbReference>
<keyword evidence="3" id="KW-1185">Reference proteome</keyword>
<keyword evidence="1" id="KW-0732">Signal</keyword>
<dbReference type="STRING" id="927083.DB32_001084"/>
<accession>A0A0F6YGG6</accession>
<evidence type="ECO:0008006" key="4">
    <source>
        <dbReference type="Google" id="ProtNLM"/>
    </source>
</evidence>
<evidence type="ECO:0000256" key="1">
    <source>
        <dbReference type="SAM" id="SignalP"/>
    </source>
</evidence>
<feature type="chain" id="PRO_5002512809" description="Outer membrane protein beta-barrel domain-containing protein" evidence="1">
    <location>
        <begin position="30"/>
        <end position="218"/>
    </location>
</feature>